<feature type="domain" description="SsuA/THI5-like" evidence="2">
    <location>
        <begin position="45"/>
        <end position="261"/>
    </location>
</feature>
<dbReference type="InterPro" id="IPR015168">
    <property type="entry name" value="SsuA/THI5"/>
</dbReference>
<reference evidence="3 4" key="1">
    <citation type="journal article" date="2011" name="J. Bacteriol.">
        <title>Complete genome of the cellulolytic ruminal bacterium Ruminococcus albus 7.</title>
        <authorList>
            <person name="Suen G."/>
            <person name="Stevenson D.M."/>
            <person name="Bruce D.C."/>
            <person name="Chertkov O."/>
            <person name="Copeland A."/>
            <person name="Cheng J.F."/>
            <person name="Detter C."/>
            <person name="Detter J.C."/>
            <person name="Goodwin L.A."/>
            <person name="Han C.S."/>
            <person name="Hauser L.J."/>
            <person name="Ivanova N.N."/>
            <person name="Kyrpides N.C."/>
            <person name="Land M.L."/>
            <person name="Lapidus A."/>
            <person name="Lucas S."/>
            <person name="Ovchinnikova G."/>
            <person name="Pitluck S."/>
            <person name="Tapia R."/>
            <person name="Woyke T."/>
            <person name="Boyum J."/>
            <person name="Mead D."/>
            <person name="Weimer P.J."/>
        </authorList>
    </citation>
    <scope>NUCLEOTIDE SEQUENCE [LARGE SCALE GENOMIC DNA]</scope>
    <source>
        <strain evidence="4">ATCC 27210 / DSM 20455 / JCM 14654 / NCDO 2250 / 7</strain>
    </source>
</reference>
<dbReference type="HOGENOM" id="CLU_028871_0_0_9"/>
<evidence type="ECO:0000313" key="4">
    <source>
        <dbReference type="Proteomes" id="UP000006919"/>
    </source>
</evidence>
<proteinExistence type="predicted"/>
<gene>
    <name evidence="3" type="ordered locus">Rumal_0520</name>
</gene>
<sequence length="354" mass="38742" precursor="true">MKRSKALLASLLLVFSLTGCAGKNASAVSSQENADSLKIGYLPSPGHLLYFVAQEEGLFKDEGLNTELVMFGENNSELAALESGKIDVGAFGSSELVTYLGDGHEITVFGGAMIAGHGLIVKPELVEGIPEEDWSLDLLKGKNIGVEGVDSGYIVYRSAAKKLGLEDSIEFSIFADGADAYNSLKNDDIDAAILYAPYRILAEDEGYVILSNSGTVSGFEDHVCCRQASLTSSLEKDPDTYEAFLRALIRAYHFYKTEPDKTIKDVQKYVDVDEGSLRKDTYDYDSQIANPDPDITGMTNFYDALVDTGFVNEFDISHGLSAELYDKALNAVAAEDPDDEVYKYLLDYHKERDK</sequence>
<evidence type="ECO:0000256" key="1">
    <source>
        <dbReference type="SAM" id="SignalP"/>
    </source>
</evidence>
<organism evidence="3 4">
    <name type="scientific">Ruminococcus albus (strain ATCC 27210 / DSM 20455 / JCM 14654 / NCDO 2250 / 7)</name>
    <dbReference type="NCBI Taxonomy" id="697329"/>
    <lineage>
        <taxon>Bacteria</taxon>
        <taxon>Bacillati</taxon>
        <taxon>Bacillota</taxon>
        <taxon>Clostridia</taxon>
        <taxon>Eubacteriales</taxon>
        <taxon>Oscillospiraceae</taxon>
        <taxon>Ruminococcus</taxon>
    </lineage>
</organism>
<dbReference type="Proteomes" id="UP000006919">
    <property type="component" value="Chromosome"/>
</dbReference>
<name>E6UG45_RUMA7</name>
<dbReference type="KEGG" id="ral:Rumal_0520"/>
<dbReference type="AlphaFoldDB" id="E6UG45"/>
<protein>
    <submittedName>
        <fullName evidence="3">NMT1/THI5 like domain protein</fullName>
    </submittedName>
</protein>
<accession>E6UG45</accession>
<dbReference type="eggNOG" id="COG0715">
    <property type="taxonomic scope" value="Bacteria"/>
</dbReference>
<dbReference type="RefSeq" id="WP_013497263.1">
    <property type="nucleotide sequence ID" value="NC_014833.1"/>
</dbReference>
<feature type="chain" id="PRO_5038660195" evidence="1">
    <location>
        <begin position="22"/>
        <end position="354"/>
    </location>
</feature>
<dbReference type="STRING" id="697329.Rumal_0520"/>
<dbReference type="SUPFAM" id="SSF53850">
    <property type="entry name" value="Periplasmic binding protein-like II"/>
    <property type="match status" value="1"/>
</dbReference>
<dbReference type="Gene3D" id="3.40.190.10">
    <property type="entry name" value="Periplasmic binding protein-like II"/>
    <property type="match status" value="2"/>
</dbReference>
<feature type="signal peptide" evidence="1">
    <location>
        <begin position="1"/>
        <end position="21"/>
    </location>
</feature>
<dbReference type="PANTHER" id="PTHR30024">
    <property type="entry name" value="ALIPHATIC SULFONATES-BINDING PROTEIN-RELATED"/>
    <property type="match status" value="1"/>
</dbReference>
<keyword evidence="1" id="KW-0732">Signal</keyword>
<dbReference type="PANTHER" id="PTHR30024:SF42">
    <property type="entry name" value="ALIPHATIC SULFONATES-BINDING PROTEIN-RELATED"/>
    <property type="match status" value="1"/>
</dbReference>
<dbReference type="EMBL" id="CP002403">
    <property type="protein sequence ID" value="ADU21072.1"/>
    <property type="molecule type" value="Genomic_DNA"/>
</dbReference>
<dbReference type="OrthoDB" id="9802202at2"/>
<evidence type="ECO:0000259" key="2">
    <source>
        <dbReference type="Pfam" id="PF09084"/>
    </source>
</evidence>
<evidence type="ECO:0000313" key="3">
    <source>
        <dbReference type="EMBL" id="ADU21072.1"/>
    </source>
</evidence>
<dbReference type="Pfam" id="PF09084">
    <property type="entry name" value="NMT1"/>
    <property type="match status" value="1"/>
</dbReference>
<dbReference type="PROSITE" id="PS51257">
    <property type="entry name" value="PROKAR_LIPOPROTEIN"/>
    <property type="match status" value="1"/>
</dbReference>